<sequence length="827" mass="92665">MTSAVFRAEFLRALPLWPWLMASHAIAVIAGIAPSSLTGEAGIRTDLLGAIASWSVGILSLALVVRSLWEENPNRSEHFLATRPIRFAALLKGKATGLFILVLLPFLLTEAVMLMGKGQPAAIIGIGTLEALVMLLVFIGVAFAAVWCWSKRSQIYIGLPLALGVIITTAVLLDRVPSLRFSDSPYLRERLASLPFMLCGLLTLGVAAAFCALIFRRDRRLRRVFLFAALVGLVPAVLLPLVRIKPDAAKRYEASLVHLTLSNREMGDRLANWIEVEPPQPDLAKDADILWSVDSLKLNGQRAEPSPGQRLGDRLRITNSDQLWNHAVRAALHGHFGDAIHLPPPRGEDASFPAVTALPGNHDPTRTLDLELGLRGTILTWQVVADLPVKEKAEARWQNTRWAIRASNQGDNFISIQLVQITPYLWLSNFGNDQLSERILERYFLIRDDGQIIQLSGWNFGMRSDWRRTSLSLRERETSIVESSPRFMDEVNPEPGFLVASANYRLVIVRGIPTADIAMTWKTPTPLPCTDLWTPSHQALSEPPPDPRAGTAIEWLRDHPAPASGATDEVARAWLDELIPRIGNRHTNDQNRQLKAAVGSLMKEHPGLVIKTMKELSQFSTGARGVFGWAVMDHTPRDYFRKMTVRDFDQELYGLAVHNGWQGDLTGVASQLVRMGFGWQAEESLTFSPKEAGLSEAEWRDFFRLYPKPDAFRALAGVVLPREELEKQVDRLLEDYDCPLPNPHIDPLLELALARGRSEAPRWLRDGIRRKQAISERYESVWIDKPIRKWFAVPSHLKTEDEVVGWFLGNEPDRYAFDPASGKFHLR</sequence>
<protein>
    <recommendedName>
        <fullName evidence="4">ABC transporter permease</fullName>
    </recommendedName>
</protein>
<dbReference type="Proteomes" id="UP001371305">
    <property type="component" value="Unassembled WGS sequence"/>
</dbReference>
<evidence type="ECO:0008006" key="4">
    <source>
        <dbReference type="Google" id="ProtNLM"/>
    </source>
</evidence>
<feature type="transmembrane region" description="Helical" evidence="1">
    <location>
        <begin position="16"/>
        <end position="35"/>
    </location>
</feature>
<evidence type="ECO:0000313" key="3">
    <source>
        <dbReference type="Proteomes" id="UP001371305"/>
    </source>
</evidence>
<feature type="transmembrane region" description="Helical" evidence="1">
    <location>
        <begin position="193"/>
        <end position="215"/>
    </location>
</feature>
<keyword evidence="3" id="KW-1185">Reference proteome</keyword>
<feature type="transmembrane region" description="Helical" evidence="1">
    <location>
        <begin position="47"/>
        <end position="69"/>
    </location>
</feature>
<proteinExistence type="predicted"/>
<evidence type="ECO:0000313" key="2">
    <source>
        <dbReference type="EMBL" id="MEK7950898.1"/>
    </source>
</evidence>
<organism evidence="2 3">
    <name type="scientific">Luteolibacter soli</name>
    <dbReference type="NCBI Taxonomy" id="3135280"/>
    <lineage>
        <taxon>Bacteria</taxon>
        <taxon>Pseudomonadati</taxon>
        <taxon>Verrucomicrobiota</taxon>
        <taxon>Verrucomicrobiia</taxon>
        <taxon>Verrucomicrobiales</taxon>
        <taxon>Verrucomicrobiaceae</taxon>
        <taxon>Luteolibacter</taxon>
    </lineage>
</organism>
<feature type="transmembrane region" description="Helical" evidence="1">
    <location>
        <begin position="120"/>
        <end position="148"/>
    </location>
</feature>
<dbReference type="RefSeq" id="WP_341404499.1">
    <property type="nucleotide sequence ID" value="NZ_JBBUKT010000003.1"/>
</dbReference>
<accession>A0ABU9ATP6</accession>
<gene>
    <name evidence="2" type="ORF">WKV53_10340</name>
</gene>
<name>A0ABU9ATP6_9BACT</name>
<keyword evidence="1" id="KW-1133">Transmembrane helix</keyword>
<reference evidence="2 3" key="1">
    <citation type="submission" date="2024-04" db="EMBL/GenBank/DDBJ databases">
        <title>Luteolibacter sp. isolated from soil.</title>
        <authorList>
            <person name="An J."/>
        </authorList>
    </citation>
    <scope>NUCLEOTIDE SEQUENCE [LARGE SCALE GENOMIC DNA]</scope>
    <source>
        <strain evidence="2 3">Y139</strain>
    </source>
</reference>
<dbReference type="EMBL" id="JBBUKT010000003">
    <property type="protein sequence ID" value="MEK7950898.1"/>
    <property type="molecule type" value="Genomic_DNA"/>
</dbReference>
<keyword evidence="1" id="KW-0472">Membrane</keyword>
<keyword evidence="1" id="KW-0812">Transmembrane</keyword>
<feature type="transmembrane region" description="Helical" evidence="1">
    <location>
        <begin position="224"/>
        <end position="242"/>
    </location>
</feature>
<feature type="transmembrane region" description="Helical" evidence="1">
    <location>
        <begin position="155"/>
        <end position="173"/>
    </location>
</feature>
<comment type="caution">
    <text evidence="2">The sequence shown here is derived from an EMBL/GenBank/DDBJ whole genome shotgun (WGS) entry which is preliminary data.</text>
</comment>
<evidence type="ECO:0000256" key="1">
    <source>
        <dbReference type="SAM" id="Phobius"/>
    </source>
</evidence>
<feature type="transmembrane region" description="Helical" evidence="1">
    <location>
        <begin position="89"/>
        <end position="108"/>
    </location>
</feature>